<dbReference type="FunFam" id="3.40.30.10:FF:000003">
    <property type="entry name" value="Peroxiredoxin 1"/>
    <property type="match status" value="1"/>
</dbReference>
<feature type="domain" description="Thioredoxin" evidence="9">
    <location>
        <begin position="38"/>
        <end position="196"/>
    </location>
</feature>
<dbReference type="InterPro" id="IPR013766">
    <property type="entry name" value="Thioredoxin_domain"/>
</dbReference>
<evidence type="ECO:0000256" key="5">
    <source>
        <dbReference type="ARBA" id="ARBA00023002"/>
    </source>
</evidence>
<dbReference type="Gene3D" id="3.40.30.10">
    <property type="entry name" value="Glutaredoxin"/>
    <property type="match status" value="1"/>
</dbReference>
<evidence type="ECO:0000256" key="4">
    <source>
        <dbReference type="ARBA" id="ARBA00022862"/>
    </source>
</evidence>
<keyword evidence="11" id="KW-1185">Reference proteome</keyword>
<comment type="caution">
    <text evidence="10">The sequence shown here is derived from an EMBL/GenBank/DDBJ whole genome shotgun (WGS) entry which is preliminary data.</text>
</comment>
<dbReference type="AlphaFoldDB" id="S9V5L0"/>
<proteinExistence type="inferred from homology"/>
<evidence type="ECO:0000313" key="10">
    <source>
        <dbReference type="EMBL" id="EPY22216.1"/>
    </source>
</evidence>
<dbReference type="OrthoDB" id="185659at2759"/>
<dbReference type="EMBL" id="ATMH01008294">
    <property type="protein sequence ID" value="EPY22216.1"/>
    <property type="molecule type" value="Genomic_DNA"/>
</dbReference>
<dbReference type="CDD" id="cd03015">
    <property type="entry name" value="PRX_Typ2cys"/>
    <property type="match status" value="1"/>
</dbReference>
<organism evidence="10 11">
    <name type="scientific">Strigomonas culicis</name>
    <dbReference type="NCBI Taxonomy" id="28005"/>
    <lineage>
        <taxon>Eukaryota</taxon>
        <taxon>Discoba</taxon>
        <taxon>Euglenozoa</taxon>
        <taxon>Kinetoplastea</taxon>
        <taxon>Metakinetoplastina</taxon>
        <taxon>Trypanosomatida</taxon>
        <taxon>Trypanosomatidae</taxon>
        <taxon>Strigomonadinae</taxon>
        <taxon>Strigomonas</taxon>
    </lineage>
</organism>
<dbReference type="InterPro" id="IPR036249">
    <property type="entry name" value="Thioredoxin-like_sf"/>
</dbReference>
<dbReference type="SUPFAM" id="SSF52833">
    <property type="entry name" value="Thioredoxin-like"/>
    <property type="match status" value="1"/>
</dbReference>
<dbReference type="PANTHER" id="PTHR10681:SF177">
    <property type="entry name" value="TRYPAREDOXIN PEROXIDASE"/>
    <property type="match status" value="1"/>
</dbReference>
<dbReference type="PANTHER" id="PTHR10681">
    <property type="entry name" value="THIOREDOXIN PEROXIDASE"/>
    <property type="match status" value="1"/>
</dbReference>
<evidence type="ECO:0000256" key="6">
    <source>
        <dbReference type="ARBA" id="ARBA00023157"/>
    </source>
</evidence>
<dbReference type="Pfam" id="PF00578">
    <property type="entry name" value="AhpC-TSA"/>
    <property type="match status" value="1"/>
</dbReference>
<dbReference type="Proteomes" id="UP000015354">
    <property type="component" value="Unassembled WGS sequence"/>
</dbReference>
<evidence type="ECO:0000313" key="11">
    <source>
        <dbReference type="Proteomes" id="UP000015354"/>
    </source>
</evidence>
<dbReference type="InterPro" id="IPR000866">
    <property type="entry name" value="AhpC/TSA"/>
</dbReference>
<evidence type="ECO:0000256" key="7">
    <source>
        <dbReference type="ARBA" id="ARBA00023284"/>
    </source>
</evidence>
<evidence type="ECO:0000256" key="3">
    <source>
        <dbReference type="ARBA" id="ARBA00022559"/>
    </source>
</evidence>
<dbReference type="GO" id="GO:0008379">
    <property type="term" value="F:thioredoxin peroxidase activity"/>
    <property type="evidence" value="ECO:0007669"/>
    <property type="project" value="TreeGrafter"/>
</dbReference>
<keyword evidence="7" id="KW-0676">Redox-active center</keyword>
<protein>
    <recommendedName>
        <fullName evidence="2">thioredoxin-dependent peroxiredoxin</fullName>
        <ecNumber evidence="2">1.11.1.24</ecNumber>
    </recommendedName>
</protein>
<dbReference type="PROSITE" id="PS51352">
    <property type="entry name" value="THIOREDOXIN_2"/>
    <property type="match status" value="1"/>
</dbReference>
<gene>
    <name evidence="10" type="ORF">STCU_08294</name>
</gene>
<evidence type="ECO:0000256" key="1">
    <source>
        <dbReference type="ARBA" id="ARBA00009796"/>
    </source>
</evidence>
<dbReference type="Pfam" id="PF10417">
    <property type="entry name" value="1-cysPrx_C"/>
    <property type="match status" value="1"/>
</dbReference>
<dbReference type="GO" id="GO:0045454">
    <property type="term" value="P:cell redox homeostasis"/>
    <property type="evidence" value="ECO:0007669"/>
    <property type="project" value="TreeGrafter"/>
</dbReference>
<dbReference type="GO" id="GO:0042744">
    <property type="term" value="P:hydrogen peroxide catabolic process"/>
    <property type="evidence" value="ECO:0007669"/>
    <property type="project" value="TreeGrafter"/>
</dbReference>
<dbReference type="InterPro" id="IPR050217">
    <property type="entry name" value="Peroxiredoxin"/>
</dbReference>
<evidence type="ECO:0000259" key="9">
    <source>
        <dbReference type="PROSITE" id="PS51352"/>
    </source>
</evidence>
<reference evidence="10 11" key="1">
    <citation type="journal article" date="2013" name="PLoS ONE">
        <title>Predicting the Proteins of Angomonas deanei, Strigomonas culicis and Their Respective Endosymbionts Reveals New Aspects of the Trypanosomatidae Family.</title>
        <authorList>
            <person name="Motta M.C."/>
            <person name="Martins A.C."/>
            <person name="de Souza S.S."/>
            <person name="Catta-Preta C.M."/>
            <person name="Silva R."/>
            <person name="Klein C.C."/>
            <person name="de Almeida L.G."/>
            <person name="de Lima Cunha O."/>
            <person name="Ciapina L.P."/>
            <person name="Brocchi M."/>
            <person name="Colabardini A.C."/>
            <person name="de Araujo Lima B."/>
            <person name="Machado C.R."/>
            <person name="de Almeida Soares C.M."/>
            <person name="Probst C.M."/>
            <person name="de Menezes C.B."/>
            <person name="Thompson C.E."/>
            <person name="Bartholomeu D.C."/>
            <person name="Gradia D.F."/>
            <person name="Pavoni D.P."/>
            <person name="Grisard E.C."/>
            <person name="Fantinatti-Garboggini F."/>
            <person name="Marchini F.K."/>
            <person name="Rodrigues-Luiz G.F."/>
            <person name="Wagner G."/>
            <person name="Goldman G.H."/>
            <person name="Fietto J.L."/>
            <person name="Elias M.C."/>
            <person name="Goldman M.H."/>
            <person name="Sagot M.F."/>
            <person name="Pereira M."/>
            <person name="Stoco P.H."/>
            <person name="de Mendonca-Neto R.P."/>
            <person name="Teixeira S.M."/>
            <person name="Maciel T.E."/>
            <person name="de Oliveira Mendes T.A."/>
            <person name="Urmenyi T.P."/>
            <person name="de Souza W."/>
            <person name="Schenkman S."/>
            <person name="de Vasconcelos A.T."/>
        </authorList>
    </citation>
    <scope>NUCLEOTIDE SEQUENCE [LARGE SCALE GENOMIC DNA]</scope>
</reference>
<accession>S9V5L0</accession>
<dbReference type="EC" id="1.11.1.24" evidence="2"/>
<evidence type="ECO:0000256" key="8">
    <source>
        <dbReference type="ARBA" id="ARBA00049091"/>
    </source>
</evidence>
<dbReference type="GO" id="GO:0033554">
    <property type="term" value="P:cellular response to stress"/>
    <property type="evidence" value="ECO:0007669"/>
    <property type="project" value="TreeGrafter"/>
</dbReference>
<keyword evidence="6" id="KW-1015">Disulfide bond</keyword>
<dbReference type="GO" id="GO:0005829">
    <property type="term" value="C:cytosol"/>
    <property type="evidence" value="ECO:0007669"/>
    <property type="project" value="TreeGrafter"/>
</dbReference>
<keyword evidence="5" id="KW-0560">Oxidoreductase</keyword>
<keyword evidence="4" id="KW-0049">Antioxidant</keyword>
<dbReference type="InterPro" id="IPR019479">
    <property type="entry name" value="Peroxiredoxin_C"/>
</dbReference>
<comment type="catalytic activity">
    <reaction evidence="8">
        <text>a hydroperoxide + [thioredoxin]-dithiol = an alcohol + [thioredoxin]-disulfide + H2O</text>
        <dbReference type="Rhea" id="RHEA:62620"/>
        <dbReference type="Rhea" id="RHEA-COMP:10698"/>
        <dbReference type="Rhea" id="RHEA-COMP:10700"/>
        <dbReference type="ChEBI" id="CHEBI:15377"/>
        <dbReference type="ChEBI" id="CHEBI:29950"/>
        <dbReference type="ChEBI" id="CHEBI:30879"/>
        <dbReference type="ChEBI" id="CHEBI:35924"/>
        <dbReference type="ChEBI" id="CHEBI:50058"/>
        <dbReference type="EC" id="1.11.1.24"/>
    </reaction>
</comment>
<name>S9V5L0_9TRYP</name>
<evidence type="ECO:0000256" key="2">
    <source>
        <dbReference type="ARBA" id="ARBA00013017"/>
    </source>
</evidence>
<dbReference type="GO" id="GO:0006979">
    <property type="term" value="P:response to oxidative stress"/>
    <property type="evidence" value="ECO:0007669"/>
    <property type="project" value="TreeGrafter"/>
</dbReference>
<comment type="similarity">
    <text evidence="1">Belongs to the peroxiredoxin family. AhpC/Prx1 subfamily.</text>
</comment>
<sequence length="228" mass="25268">MLRFAMKYGAAKMGLPQRRALSTTLPKLNVQFQGYNVATVRQPAPEFGGKAVVNGAIKDISSADYAGKYVLLLFYPMDFTFVCPTEIIAFSDRHKDFEKLNTQVIAVSCDSQYSHLAWINTPRKKGGLGEMHIPVLADKTMDIARDYGVLIEESGVSLRGLFIIDKNGVLRHSTINDLPVGRNVDEALRVIEAFQYADENGDVIPCGWTPGKPTLDTTKAGEFFEKNM</sequence>
<keyword evidence="3 10" id="KW-0575">Peroxidase</keyword>